<evidence type="ECO:0000256" key="1">
    <source>
        <dbReference type="ARBA" id="ARBA00001561"/>
    </source>
</evidence>
<evidence type="ECO:0000256" key="12">
    <source>
        <dbReference type="ARBA" id="ARBA00042615"/>
    </source>
</evidence>
<dbReference type="SMART" id="SM00644">
    <property type="entry name" value="Ami_2"/>
    <property type="match status" value="1"/>
</dbReference>
<organism evidence="14 15">
    <name type="scientific">Alkalispirillum mobile</name>
    <dbReference type="NCBI Taxonomy" id="85925"/>
    <lineage>
        <taxon>Bacteria</taxon>
        <taxon>Pseudomonadati</taxon>
        <taxon>Pseudomonadota</taxon>
        <taxon>Gammaproteobacteria</taxon>
        <taxon>Chromatiales</taxon>
        <taxon>Ectothiorhodospiraceae</taxon>
        <taxon>Alkalispirillum</taxon>
    </lineage>
</organism>
<dbReference type="PANTHER" id="PTHR30417:SF4">
    <property type="entry name" value="1,6-ANHYDRO-N-ACETYLMURAMYL-L-ALANINE AMIDASE AMPD"/>
    <property type="match status" value="1"/>
</dbReference>
<protein>
    <recommendedName>
        <fullName evidence="11">1,6-anhydro-N-acetylmuramyl-L-alanine amidase AmpD</fullName>
        <ecNumber evidence="5">3.5.1.28</ecNumber>
    </recommendedName>
    <alternativeName>
        <fullName evidence="12">N-acetylmuramoyl-L-alanine amidase</fullName>
    </alternativeName>
</protein>
<dbReference type="NCBIfam" id="NF008758">
    <property type="entry name" value="PRK11789.1"/>
    <property type="match status" value="1"/>
</dbReference>
<dbReference type="RefSeq" id="WP_121441932.1">
    <property type="nucleotide sequence ID" value="NZ_RCDA01000001.1"/>
</dbReference>
<evidence type="ECO:0000256" key="5">
    <source>
        <dbReference type="ARBA" id="ARBA00011901"/>
    </source>
</evidence>
<comment type="catalytic activity">
    <reaction evidence="1">
        <text>Hydrolyzes the link between N-acetylmuramoyl residues and L-amino acid residues in certain cell-wall glycopeptides.</text>
        <dbReference type="EC" id="3.5.1.28"/>
    </reaction>
</comment>
<dbReference type="GO" id="GO:0009253">
    <property type="term" value="P:peptidoglycan catabolic process"/>
    <property type="evidence" value="ECO:0007669"/>
    <property type="project" value="InterPro"/>
</dbReference>
<dbReference type="CDD" id="cd06583">
    <property type="entry name" value="PGRP"/>
    <property type="match status" value="1"/>
</dbReference>
<dbReference type="EC" id="3.5.1.28" evidence="5"/>
<comment type="similarity">
    <text evidence="4">Belongs to the N-acetylmuramoyl-L-alanine amidase 2 family.</text>
</comment>
<evidence type="ECO:0000256" key="8">
    <source>
        <dbReference type="ARBA" id="ARBA00022801"/>
    </source>
</evidence>
<name>A0A498CAJ2_9GAMM</name>
<evidence type="ECO:0000256" key="7">
    <source>
        <dbReference type="ARBA" id="ARBA00022723"/>
    </source>
</evidence>
<gene>
    <name evidence="14" type="ORF">DFR31_1469</name>
</gene>
<comment type="caution">
    <text evidence="14">The sequence shown here is derived from an EMBL/GenBank/DDBJ whole genome shotgun (WGS) entry which is preliminary data.</text>
</comment>
<accession>A0A498CAJ2</accession>
<dbReference type="Pfam" id="PF01510">
    <property type="entry name" value="Amidase_2"/>
    <property type="match status" value="1"/>
</dbReference>
<evidence type="ECO:0000256" key="2">
    <source>
        <dbReference type="ARBA" id="ARBA00001947"/>
    </source>
</evidence>
<sequence>MSKFYYHRESGLISPARLVLSPNQDERPQGTRVDALIIHGISLPPGEFGGPWIDRLFTNELPAAAHPYFSEIHRLRVSSHLLIRRDGALVQYVPLHRRAWHAGRSVLAGRERCNDFSVGIELEGTDETPYTDAQYQVLGPLCQTLMASFPGITPERVVGHSDVAPGRKTDPGPLFDWARLRAALQPPGAAGGATWA</sequence>
<comment type="cofactor">
    <cofactor evidence="2">
        <name>Zn(2+)</name>
        <dbReference type="ChEBI" id="CHEBI:29105"/>
    </cofactor>
</comment>
<keyword evidence="10" id="KW-0961">Cell wall biogenesis/degradation</keyword>
<dbReference type="PANTHER" id="PTHR30417">
    <property type="entry name" value="N-ACETYLMURAMOYL-L-ALANINE AMIDASE AMID"/>
    <property type="match status" value="1"/>
</dbReference>
<keyword evidence="8" id="KW-0378">Hydrolase</keyword>
<dbReference type="Proteomes" id="UP000275461">
    <property type="component" value="Unassembled WGS sequence"/>
</dbReference>
<keyword evidence="9" id="KW-0862">Zinc</keyword>
<evidence type="ECO:0000256" key="6">
    <source>
        <dbReference type="ARBA" id="ARBA00022490"/>
    </source>
</evidence>
<dbReference type="EMBL" id="RCDA01000001">
    <property type="protein sequence ID" value="RLK51526.1"/>
    <property type="molecule type" value="Genomic_DNA"/>
</dbReference>
<dbReference type="GO" id="GO:0005737">
    <property type="term" value="C:cytoplasm"/>
    <property type="evidence" value="ECO:0007669"/>
    <property type="project" value="UniProtKB-SubCell"/>
</dbReference>
<evidence type="ECO:0000256" key="9">
    <source>
        <dbReference type="ARBA" id="ARBA00022833"/>
    </source>
</evidence>
<feature type="domain" description="N-acetylmuramoyl-L-alanine amidase" evidence="13">
    <location>
        <begin position="21"/>
        <end position="172"/>
    </location>
</feature>
<dbReference type="GO" id="GO:0071555">
    <property type="term" value="P:cell wall organization"/>
    <property type="evidence" value="ECO:0007669"/>
    <property type="project" value="UniProtKB-KW"/>
</dbReference>
<dbReference type="GO" id="GO:0046872">
    <property type="term" value="F:metal ion binding"/>
    <property type="evidence" value="ECO:0007669"/>
    <property type="project" value="UniProtKB-KW"/>
</dbReference>
<keyword evidence="6" id="KW-0963">Cytoplasm</keyword>
<dbReference type="GO" id="GO:0008745">
    <property type="term" value="F:N-acetylmuramoyl-L-alanine amidase activity"/>
    <property type="evidence" value="ECO:0007669"/>
    <property type="project" value="UniProtKB-EC"/>
</dbReference>
<dbReference type="InterPro" id="IPR036505">
    <property type="entry name" value="Amidase/PGRP_sf"/>
</dbReference>
<reference evidence="14 15" key="1">
    <citation type="submission" date="2018-10" db="EMBL/GenBank/DDBJ databases">
        <title>Genomic Encyclopedia of Type Strains, Phase IV (KMG-IV): sequencing the most valuable type-strain genomes for metagenomic binning, comparative biology and taxonomic classification.</title>
        <authorList>
            <person name="Goeker M."/>
        </authorList>
    </citation>
    <scope>NUCLEOTIDE SEQUENCE [LARGE SCALE GENOMIC DNA]</scope>
    <source>
        <strain evidence="14 15">DSM 12769</strain>
    </source>
</reference>
<comment type="subcellular location">
    <subcellularLocation>
        <location evidence="3">Cytoplasm</location>
    </subcellularLocation>
</comment>
<dbReference type="GO" id="GO:0009254">
    <property type="term" value="P:peptidoglycan turnover"/>
    <property type="evidence" value="ECO:0007669"/>
    <property type="project" value="TreeGrafter"/>
</dbReference>
<dbReference type="InterPro" id="IPR002502">
    <property type="entry name" value="Amidase_domain"/>
</dbReference>
<evidence type="ECO:0000259" key="13">
    <source>
        <dbReference type="SMART" id="SM00644"/>
    </source>
</evidence>
<dbReference type="InterPro" id="IPR051206">
    <property type="entry name" value="NAMLAA_amidase_2"/>
</dbReference>
<dbReference type="OrthoDB" id="9794842at2"/>
<keyword evidence="15" id="KW-1185">Reference proteome</keyword>
<evidence type="ECO:0000256" key="10">
    <source>
        <dbReference type="ARBA" id="ARBA00023316"/>
    </source>
</evidence>
<evidence type="ECO:0000256" key="11">
    <source>
        <dbReference type="ARBA" id="ARBA00039257"/>
    </source>
</evidence>
<dbReference type="SUPFAM" id="SSF55846">
    <property type="entry name" value="N-acetylmuramoyl-L-alanine amidase-like"/>
    <property type="match status" value="1"/>
</dbReference>
<evidence type="ECO:0000313" key="14">
    <source>
        <dbReference type="EMBL" id="RLK51526.1"/>
    </source>
</evidence>
<dbReference type="Gene3D" id="3.40.80.10">
    <property type="entry name" value="Peptidoglycan recognition protein-like"/>
    <property type="match status" value="1"/>
</dbReference>
<evidence type="ECO:0000256" key="3">
    <source>
        <dbReference type="ARBA" id="ARBA00004496"/>
    </source>
</evidence>
<evidence type="ECO:0000313" key="15">
    <source>
        <dbReference type="Proteomes" id="UP000275461"/>
    </source>
</evidence>
<dbReference type="AlphaFoldDB" id="A0A498CAJ2"/>
<keyword evidence="7" id="KW-0479">Metal-binding</keyword>
<proteinExistence type="inferred from homology"/>
<evidence type="ECO:0000256" key="4">
    <source>
        <dbReference type="ARBA" id="ARBA00007553"/>
    </source>
</evidence>